<feature type="transmembrane region" description="Helical" evidence="7">
    <location>
        <begin position="239"/>
        <end position="257"/>
    </location>
</feature>
<accession>A0A9X2P834</accession>
<evidence type="ECO:0000259" key="8">
    <source>
        <dbReference type="Pfam" id="PF01757"/>
    </source>
</evidence>
<keyword evidence="3" id="KW-1003">Cell membrane</keyword>
<comment type="subcellular location">
    <subcellularLocation>
        <location evidence="1">Cell membrane</location>
        <topology evidence="1">Multi-pass membrane protein</topology>
    </subcellularLocation>
</comment>
<feature type="transmembrane region" description="Helical" evidence="7">
    <location>
        <begin position="334"/>
        <end position="358"/>
    </location>
</feature>
<keyword evidence="6 7" id="KW-0472">Membrane</keyword>
<evidence type="ECO:0000256" key="1">
    <source>
        <dbReference type="ARBA" id="ARBA00004651"/>
    </source>
</evidence>
<comment type="similarity">
    <text evidence="2">Belongs to the acyltransferase 3 family.</text>
</comment>
<dbReference type="Pfam" id="PF01757">
    <property type="entry name" value="Acyl_transf_3"/>
    <property type="match status" value="1"/>
</dbReference>
<keyword evidence="10" id="KW-1185">Reference proteome</keyword>
<evidence type="ECO:0000313" key="10">
    <source>
        <dbReference type="Proteomes" id="UP001142175"/>
    </source>
</evidence>
<evidence type="ECO:0000256" key="5">
    <source>
        <dbReference type="ARBA" id="ARBA00022989"/>
    </source>
</evidence>
<keyword evidence="9" id="KW-0808">Transferase</keyword>
<dbReference type="InterPro" id="IPR002656">
    <property type="entry name" value="Acyl_transf_3_dom"/>
</dbReference>
<proteinExistence type="inferred from homology"/>
<evidence type="ECO:0000256" key="6">
    <source>
        <dbReference type="ARBA" id="ARBA00023136"/>
    </source>
</evidence>
<feature type="transmembrane region" description="Helical" evidence="7">
    <location>
        <begin position="48"/>
        <end position="68"/>
    </location>
</feature>
<dbReference type="AlphaFoldDB" id="A0A9X2P834"/>
<keyword evidence="9" id="KW-0012">Acyltransferase</keyword>
<feature type="transmembrane region" description="Helical" evidence="7">
    <location>
        <begin position="269"/>
        <end position="290"/>
    </location>
</feature>
<gene>
    <name evidence="9" type="ORF">NU887_16070</name>
</gene>
<dbReference type="RefSeq" id="WP_258424408.1">
    <property type="nucleotide sequence ID" value="NZ_JANSUY010000015.1"/>
</dbReference>
<evidence type="ECO:0000256" key="3">
    <source>
        <dbReference type="ARBA" id="ARBA00022475"/>
    </source>
</evidence>
<evidence type="ECO:0000256" key="2">
    <source>
        <dbReference type="ARBA" id="ARBA00007400"/>
    </source>
</evidence>
<sequence>MQQNPPVVKKHQTYDGLDLMKAIAIYFVLIYHFPIMEVDFIGTGKTGAYSNFFIFSIFSTCVPIFFFINGALLFNKPGLSLKAHVSKILKTVILVIIWGFITMISLSLINGESISVSGIIKDIYTLKTGWVNHLWFLEALVVIYIFFPLLFLAFKTKKSYFFFFFACLMILSFGNTFIGLLLNVASTVSGKFLNTYFFLNYFGGFNAFSGIYGFSIGYFMLGGIVFSMKDSILTNRNRILSFIAIPVSMVLLFSYGVPISFRQGETWDIGFEAFDSVFALVMVVSIFILSMQYNNRGLSGKIIRHVSKNTLGIYLLHRIVGALIKPFFMEFSFFSTFIGGMVFTGAVLFLCLLIIYIMKKIPYFNYLFSLKLKLA</sequence>
<dbReference type="Proteomes" id="UP001142175">
    <property type="component" value="Unassembled WGS sequence"/>
</dbReference>
<dbReference type="GO" id="GO:0009246">
    <property type="term" value="P:enterobacterial common antigen biosynthetic process"/>
    <property type="evidence" value="ECO:0007669"/>
    <property type="project" value="TreeGrafter"/>
</dbReference>
<feature type="transmembrane region" description="Helical" evidence="7">
    <location>
        <begin position="161"/>
        <end position="185"/>
    </location>
</feature>
<feature type="domain" description="Acyltransferase 3" evidence="8">
    <location>
        <begin position="15"/>
        <end position="355"/>
    </location>
</feature>
<evidence type="ECO:0000256" key="7">
    <source>
        <dbReference type="SAM" id="Phobius"/>
    </source>
</evidence>
<comment type="caution">
    <text evidence="9">The sequence shown here is derived from an EMBL/GenBank/DDBJ whole genome shotgun (WGS) entry which is preliminary data.</text>
</comment>
<keyword evidence="4 7" id="KW-0812">Transmembrane</keyword>
<dbReference type="PANTHER" id="PTHR40074:SF2">
    <property type="entry name" value="O-ACETYLTRANSFERASE WECH"/>
    <property type="match status" value="1"/>
</dbReference>
<feature type="transmembrane region" description="Helical" evidence="7">
    <location>
        <begin position="205"/>
        <end position="227"/>
    </location>
</feature>
<protein>
    <submittedName>
        <fullName evidence="9">Acyltransferase</fullName>
    </submittedName>
</protein>
<feature type="transmembrane region" description="Helical" evidence="7">
    <location>
        <begin position="311"/>
        <end position="328"/>
    </location>
</feature>
<keyword evidence="5 7" id="KW-1133">Transmembrane helix</keyword>
<dbReference type="GO" id="GO:0016413">
    <property type="term" value="F:O-acetyltransferase activity"/>
    <property type="evidence" value="ECO:0007669"/>
    <property type="project" value="TreeGrafter"/>
</dbReference>
<name>A0A9X2P834_9BACT</name>
<organism evidence="9 10">
    <name type="scientific">Aquiflexum gelatinilyticum</name>
    <dbReference type="NCBI Taxonomy" id="2961943"/>
    <lineage>
        <taxon>Bacteria</taxon>
        <taxon>Pseudomonadati</taxon>
        <taxon>Bacteroidota</taxon>
        <taxon>Cytophagia</taxon>
        <taxon>Cytophagales</taxon>
        <taxon>Cyclobacteriaceae</taxon>
        <taxon>Aquiflexum</taxon>
    </lineage>
</organism>
<reference evidence="9" key="1">
    <citation type="submission" date="2022-08" db="EMBL/GenBank/DDBJ databases">
        <authorList>
            <person name="Zhang D."/>
        </authorList>
    </citation>
    <scope>NUCLEOTIDE SEQUENCE</scope>
    <source>
        <strain evidence="9">XJ19-11</strain>
    </source>
</reference>
<evidence type="ECO:0000313" key="9">
    <source>
        <dbReference type="EMBL" id="MCR9016561.1"/>
    </source>
</evidence>
<feature type="transmembrane region" description="Helical" evidence="7">
    <location>
        <begin position="134"/>
        <end position="154"/>
    </location>
</feature>
<dbReference type="PANTHER" id="PTHR40074">
    <property type="entry name" value="O-ACETYLTRANSFERASE WECH"/>
    <property type="match status" value="1"/>
</dbReference>
<dbReference type="EMBL" id="JANSUY010000015">
    <property type="protein sequence ID" value="MCR9016561.1"/>
    <property type="molecule type" value="Genomic_DNA"/>
</dbReference>
<feature type="transmembrane region" description="Helical" evidence="7">
    <location>
        <begin position="88"/>
        <end position="109"/>
    </location>
</feature>
<evidence type="ECO:0000256" key="4">
    <source>
        <dbReference type="ARBA" id="ARBA00022692"/>
    </source>
</evidence>
<dbReference type="GO" id="GO:0005886">
    <property type="term" value="C:plasma membrane"/>
    <property type="evidence" value="ECO:0007669"/>
    <property type="project" value="UniProtKB-SubCell"/>
</dbReference>
<feature type="transmembrane region" description="Helical" evidence="7">
    <location>
        <begin position="19"/>
        <end position="36"/>
    </location>
</feature>